<feature type="region of interest" description="Disordered" evidence="1">
    <location>
        <begin position="120"/>
        <end position="151"/>
    </location>
</feature>
<gene>
    <name evidence="2" type="ORF">AAT19DRAFT_16720</name>
</gene>
<evidence type="ECO:0000313" key="3">
    <source>
        <dbReference type="Proteomes" id="UP000239560"/>
    </source>
</evidence>
<sequence length="213" mass="23671">MRLRTSRAAVADLDRPRGDELGVPVRRDRLCRLHVLRLLPAALLASHHELAEDGEEERRADIDCGCRGWCCTSTLRVKCRQVVAPCAQEFVLAWTRRQTRSLASSPRLVLLRFTRSHTRPHGCPGAARADAPTRTRSNATTPTSPGATVPPASLLVVSHRPQLIRSAARLHRIAGPSVDHAVPRKQPHWRLKRQRRLLRCPASSCSLLVVALV</sequence>
<name>A0A2T0A4D8_RHOTO</name>
<reference evidence="2 3" key="1">
    <citation type="journal article" date="2018" name="Elife">
        <title>Functional genomics of lipid metabolism in the oleaginous yeast Rhodosporidium toruloides.</title>
        <authorList>
            <person name="Coradetti S.T."/>
            <person name="Pinel D."/>
            <person name="Geiselman G."/>
            <person name="Ito M."/>
            <person name="Mondo S."/>
            <person name="Reilly M.C."/>
            <person name="Cheng Y.F."/>
            <person name="Bauer S."/>
            <person name="Grigoriev I."/>
            <person name="Gladden J.M."/>
            <person name="Simmons B.A."/>
            <person name="Brem R."/>
            <person name="Arkin A.P."/>
            <person name="Skerker J.M."/>
        </authorList>
    </citation>
    <scope>NUCLEOTIDE SEQUENCE [LARGE SCALE GENOMIC DNA]</scope>
    <source>
        <strain evidence="2 3">NBRC 0880</strain>
    </source>
</reference>
<dbReference type="Proteomes" id="UP000239560">
    <property type="component" value="Unassembled WGS sequence"/>
</dbReference>
<dbReference type="AlphaFoldDB" id="A0A2T0A4D8"/>
<accession>A0A2T0A4D8</accession>
<organism evidence="2 3">
    <name type="scientific">Rhodotorula toruloides</name>
    <name type="common">Yeast</name>
    <name type="synonym">Rhodosporidium toruloides</name>
    <dbReference type="NCBI Taxonomy" id="5286"/>
    <lineage>
        <taxon>Eukaryota</taxon>
        <taxon>Fungi</taxon>
        <taxon>Dikarya</taxon>
        <taxon>Basidiomycota</taxon>
        <taxon>Pucciniomycotina</taxon>
        <taxon>Microbotryomycetes</taxon>
        <taxon>Sporidiobolales</taxon>
        <taxon>Sporidiobolaceae</taxon>
        <taxon>Rhodotorula</taxon>
    </lineage>
</organism>
<proteinExistence type="predicted"/>
<feature type="compositionally biased region" description="Polar residues" evidence="1">
    <location>
        <begin position="134"/>
        <end position="146"/>
    </location>
</feature>
<comment type="caution">
    <text evidence="2">The sequence shown here is derived from an EMBL/GenBank/DDBJ whole genome shotgun (WGS) entry which is preliminary data.</text>
</comment>
<evidence type="ECO:0000256" key="1">
    <source>
        <dbReference type="SAM" id="MobiDB-lite"/>
    </source>
</evidence>
<protein>
    <submittedName>
        <fullName evidence="2">Uncharacterized protein</fullName>
    </submittedName>
</protein>
<evidence type="ECO:0000313" key="2">
    <source>
        <dbReference type="EMBL" id="PRQ72796.1"/>
    </source>
</evidence>
<dbReference type="EMBL" id="LCTV02000009">
    <property type="protein sequence ID" value="PRQ72796.1"/>
    <property type="molecule type" value="Genomic_DNA"/>
</dbReference>